<protein>
    <submittedName>
        <fullName evidence="1">Uncharacterized protein</fullName>
    </submittedName>
</protein>
<organism evidence="1">
    <name type="scientific">Salix viminalis</name>
    <name type="common">Common osier</name>
    <name type="synonym">Basket willow</name>
    <dbReference type="NCBI Taxonomy" id="40686"/>
    <lineage>
        <taxon>Eukaryota</taxon>
        <taxon>Viridiplantae</taxon>
        <taxon>Streptophyta</taxon>
        <taxon>Embryophyta</taxon>
        <taxon>Tracheophyta</taxon>
        <taxon>Spermatophyta</taxon>
        <taxon>Magnoliopsida</taxon>
        <taxon>eudicotyledons</taxon>
        <taxon>Gunneridae</taxon>
        <taxon>Pentapetalae</taxon>
        <taxon>rosids</taxon>
        <taxon>fabids</taxon>
        <taxon>Malpighiales</taxon>
        <taxon>Salicaceae</taxon>
        <taxon>Saliceae</taxon>
        <taxon>Salix</taxon>
    </lineage>
</organism>
<name>A0A6N2KHM4_SALVM</name>
<reference evidence="1" key="1">
    <citation type="submission" date="2019-03" db="EMBL/GenBank/DDBJ databases">
        <authorList>
            <person name="Mank J."/>
            <person name="Almeida P."/>
        </authorList>
    </citation>
    <scope>NUCLEOTIDE SEQUENCE</scope>
    <source>
        <strain evidence="1">78183</strain>
    </source>
</reference>
<sequence length="334" mass="36231">MSRLGLHNLAGSAQFHSTPFRSLPSIGMLDRLNSPPVLGIHGLNLLQGMPMPLELDQIQSNKGVNYIPELPTHPGDTASFPVSSGSTDLKIIGGSSNSCFVGVSNKHLMLEEHGQGLQDGQKFGKQSSLSAGSLNQDIFQFSDHVDVMTGPTVQSNGVQSNSLTLNDCFKRSILHPSAIRESMSTMALQSRNNPCDVSSISTLPIHLQDSKADLPCQVGVATVSSNAGQLINNGPLGWDDHRQDDPYHSNGLSNSINSAIPINAMETLVRSRDGYLPSQEKPQDRSVLNNFDSLEDLVSVMVNQASLHVPVHFCRDDFVFPVLYNLHEVLSLFH</sequence>
<dbReference type="AlphaFoldDB" id="A0A6N2KHM4"/>
<accession>A0A6N2KHM4</accession>
<evidence type="ECO:0000313" key="1">
    <source>
        <dbReference type="EMBL" id="VFU27951.1"/>
    </source>
</evidence>
<proteinExistence type="predicted"/>
<dbReference type="EMBL" id="CAADRP010000413">
    <property type="protein sequence ID" value="VFU27951.1"/>
    <property type="molecule type" value="Genomic_DNA"/>
</dbReference>
<gene>
    <name evidence="1" type="ORF">SVIM_LOCUS88450</name>
</gene>